<protein>
    <submittedName>
        <fullName evidence="3">Glycosyl hydrolase family protein</fullName>
    </submittedName>
</protein>
<dbReference type="InterPro" id="IPR000757">
    <property type="entry name" value="Beta-glucanase-like"/>
</dbReference>
<evidence type="ECO:0000256" key="1">
    <source>
        <dbReference type="ARBA" id="ARBA00006865"/>
    </source>
</evidence>
<dbReference type="PROSITE" id="PS51762">
    <property type="entry name" value="GH16_2"/>
    <property type="match status" value="1"/>
</dbReference>
<dbReference type="PANTHER" id="PTHR10963">
    <property type="entry name" value="GLYCOSYL HYDROLASE-RELATED"/>
    <property type="match status" value="1"/>
</dbReference>
<dbReference type="Proteomes" id="UP000306552">
    <property type="component" value="Unassembled WGS sequence"/>
</dbReference>
<dbReference type="EMBL" id="SWMU01000004">
    <property type="protein sequence ID" value="TKS55771.1"/>
    <property type="molecule type" value="Genomic_DNA"/>
</dbReference>
<evidence type="ECO:0000259" key="2">
    <source>
        <dbReference type="PROSITE" id="PS51762"/>
    </source>
</evidence>
<dbReference type="PANTHER" id="PTHR10963:SF55">
    <property type="entry name" value="GLYCOSIDE HYDROLASE FAMILY 16 PROTEIN"/>
    <property type="match status" value="1"/>
</dbReference>
<dbReference type="Gene3D" id="2.60.120.200">
    <property type="match status" value="1"/>
</dbReference>
<keyword evidence="4" id="KW-1185">Reference proteome</keyword>
<dbReference type="GO" id="GO:0004553">
    <property type="term" value="F:hydrolase activity, hydrolyzing O-glycosyl compounds"/>
    <property type="evidence" value="ECO:0007669"/>
    <property type="project" value="InterPro"/>
</dbReference>
<dbReference type="OrthoDB" id="9809583at2"/>
<gene>
    <name evidence="3" type="ORF">FCN74_10755</name>
</gene>
<dbReference type="InterPro" id="IPR013320">
    <property type="entry name" value="ConA-like_dom_sf"/>
</dbReference>
<sequence length="290" mass="33853">MGRPYYCYMLSFAFLGISLISCKTENENNNVQTNAQSTVWEVDFIDEFDTFNPNNWQDQRIWVNNETHCYVPNGEFGTREVSNGTLKLKVVKLNDKRSCDNFDKHGKQHPDTEYVAGRIASKNRKEFIKGKWTARLRLSSSGEPSMFPAWWLLGARNNEPPVEEPDENICWPITGSGEIDIFEHHGDHHKNRFTTGAIKSLEECDEGDWWTLRKDFPVTLTEYHEYSVEWEGADLMYRLDGKEIYRNVGQGDKYPEPMFAILNFAKITDSPMKSDEWVMEVDWVKHESRK</sequence>
<accession>A0A4U5TPW4</accession>
<organism evidence="3 4">
    <name type="scientific">Mesohalobacter halotolerans</name>
    <dbReference type="NCBI Taxonomy" id="1883405"/>
    <lineage>
        <taxon>Bacteria</taxon>
        <taxon>Pseudomonadati</taxon>
        <taxon>Bacteroidota</taxon>
        <taxon>Flavobacteriia</taxon>
        <taxon>Flavobacteriales</taxon>
        <taxon>Flavobacteriaceae</taxon>
        <taxon>Mesohalobacter</taxon>
    </lineage>
</organism>
<keyword evidence="3" id="KW-0378">Hydrolase</keyword>
<proteinExistence type="inferred from homology"/>
<dbReference type="RefSeq" id="WP_138932599.1">
    <property type="nucleotide sequence ID" value="NZ_SWMU01000004.1"/>
</dbReference>
<dbReference type="PROSITE" id="PS51257">
    <property type="entry name" value="PROKAR_LIPOPROTEIN"/>
    <property type="match status" value="1"/>
</dbReference>
<reference evidence="3 4" key="1">
    <citation type="submission" date="2019-04" db="EMBL/GenBank/DDBJ databases">
        <title>Psychroflexus halotolerans sp. nov., isolated from a marine solar saltern.</title>
        <authorList>
            <person name="Feng X."/>
        </authorList>
    </citation>
    <scope>NUCLEOTIDE SEQUENCE [LARGE SCALE GENOMIC DNA]</scope>
    <source>
        <strain evidence="3 4">WDS2C27</strain>
    </source>
</reference>
<comment type="similarity">
    <text evidence="1">Belongs to the glycosyl hydrolase 16 family.</text>
</comment>
<dbReference type="AlphaFoldDB" id="A0A4U5TPW4"/>
<comment type="caution">
    <text evidence="3">The sequence shown here is derived from an EMBL/GenBank/DDBJ whole genome shotgun (WGS) entry which is preliminary data.</text>
</comment>
<dbReference type="GO" id="GO:0005975">
    <property type="term" value="P:carbohydrate metabolic process"/>
    <property type="evidence" value="ECO:0007669"/>
    <property type="project" value="InterPro"/>
</dbReference>
<feature type="domain" description="GH16" evidence="2">
    <location>
        <begin position="24"/>
        <end position="290"/>
    </location>
</feature>
<evidence type="ECO:0000313" key="3">
    <source>
        <dbReference type="EMBL" id="TKS55771.1"/>
    </source>
</evidence>
<evidence type="ECO:0000313" key="4">
    <source>
        <dbReference type="Proteomes" id="UP000306552"/>
    </source>
</evidence>
<name>A0A4U5TPW4_9FLAO</name>
<dbReference type="SUPFAM" id="SSF49899">
    <property type="entry name" value="Concanavalin A-like lectins/glucanases"/>
    <property type="match status" value="1"/>
</dbReference>
<dbReference type="InterPro" id="IPR050546">
    <property type="entry name" value="Glycosyl_Hydrlase_16"/>
</dbReference>